<reference evidence="2 3" key="1">
    <citation type="submission" date="2023-07" db="EMBL/GenBank/DDBJ databases">
        <title>Genomic Encyclopedia of Type Strains, Phase IV (KMG-IV): sequencing the most valuable type-strain genomes for metagenomic binning, comparative biology and taxonomic classification.</title>
        <authorList>
            <person name="Goeker M."/>
        </authorList>
    </citation>
    <scope>NUCLEOTIDE SEQUENCE [LARGE SCALE GENOMIC DNA]</scope>
    <source>
        <strain evidence="2 3">DSM 1112</strain>
    </source>
</reference>
<dbReference type="NCBIfam" id="TIGR00229">
    <property type="entry name" value="sensory_box"/>
    <property type="match status" value="1"/>
</dbReference>
<dbReference type="PROSITE" id="PS50112">
    <property type="entry name" value="PAS"/>
    <property type="match status" value="1"/>
</dbReference>
<evidence type="ECO:0000313" key="2">
    <source>
        <dbReference type="EMBL" id="MDQ0323928.1"/>
    </source>
</evidence>
<dbReference type="InterPro" id="IPR035965">
    <property type="entry name" value="PAS-like_dom_sf"/>
</dbReference>
<sequence>MENPTHPDEIIDMIPAMAWSTTSDGMLDFANQHFLEYVGLLLADIAGENFYRLFHPDELDRLGTDWRNIMTYKTAKEVEGRLRRADAEFRWCSSSAKATARSGRKGRQVVCVVLDIEDRNCDTCSGRENSSYH</sequence>
<proteinExistence type="predicted"/>
<dbReference type="SMART" id="SM00091">
    <property type="entry name" value="PAS"/>
    <property type="match status" value="1"/>
</dbReference>
<dbReference type="InterPro" id="IPR013655">
    <property type="entry name" value="PAS_fold_3"/>
</dbReference>
<protein>
    <submittedName>
        <fullName evidence="2">PAS domain S-box-containing protein</fullName>
    </submittedName>
</protein>
<keyword evidence="3" id="KW-1185">Reference proteome</keyword>
<dbReference type="EMBL" id="JAUSVF010000006">
    <property type="protein sequence ID" value="MDQ0323928.1"/>
    <property type="molecule type" value="Genomic_DNA"/>
</dbReference>
<accession>A0ABU0C079</accession>
<dbReference type="SUPFAM" id="SSF55785">
    <property type="entry name" value="PYP-like sensor domain (PAS domain)"/>
    <property type="match status" value="1"/>
</dbReference>
<name>A0ABU0C079_9HYPH</name>
<evidence type="ECO:0000313" key="3">
    <source>
        <dbReference type="Proteomes" id="UP001230207"/>
    </source>
</evidence>
<feature type="domain" description="PAS" evidence="1">
    <location>
        <begin position="3"/>
        <end position="73"/>
    </location>
</feature>
<dbReference type="InterPro" id="IPR000014">
    <property type="entry name" value="PAS"/>
</dbReference>
<comment type="caution">
    <text evidence="2">The sequence shown here is derived from an EMBL/GenBank/DDBJ whole genome shotgun (WGS) entry which is preliminary data.</text>
</comment>
<dbReference type="Gene3D" id="3.30.450.20">
    <property type="entry name" value="PAS domain"/>
    <property type="match status" value="1"/>
</dbReference>
<gene>
    <name evidence="2" type="ORF">QO002_006135</name>
</gene>
<dbReference type="Pfam" id="PF08447">
    <property type="entry name" value="PAS_3"/>
    <property type="match status" value="1"/>
</dbReference>
<evidence type="ECO:0000259" key="1">
    <source>
        <dbReference type="PROSITE" id="PS50112"/>
    </source>
</evidence>
<organism evidence="2 3">
    <name type="scientific">Pararhizobium capsulatum DSM 1112</name>
    <dbReference type="NCBI Taxonomy" id="1121113"/>
    <lineage>
        <taxon>Bacteria</taxon>
        <taxon>Pseudomonadati</taxon>
        <taxon>Pseudomonadota</taxon>
        <taxon>Alphaproteobacteria</taxon>
        <taxon>Hyphomicrobiales</taxon>
        <taxon>Rhizobiaceae</taxon>
        <taxon>Rhizobium/Agrobacterium group</taxon>
        <taxon>Pararhizobium</taxon>
    </lineage>
</organism>
<dbReference type="CDD" id="cd00130">
    <property type="entry name" value="PAS"/>
    <property type="match status" value="1"/>
</dbReference>
<dbReference type="Proteomes" id="UP001230207">
    <property type="component" value="Unassembled WGS sequence"/>
</dbReference>
<dbReference type="RefSeq" id="WP_307237027.1">
    <property type="nucleotide sequence ID" value="NZ_JAUSVF010000006.1"/>
</dbReference>